<accession>A0ACC0LRZ0</accession>
<keyword evidence="2" id="KW-1185">Reference proteome</keyword>
<dbReference type="Proteomes" id="UP001062846">
    <property type="component" value="Chromosome 11"/>
</dbReference>
<evidence type="ECO:0000313" key="2">
    <source>
        <dbReference type="Proteomes" id="UP001062846"/>
    </source>
</evidence>
<organism evidence="1 2">
    <name type="scientific">Rhododendron molle</name>
    <name type="common">Chinese azalea</name>
    <name type="synonym">Azalea mollis</name>
    <dbReference type="NCBI Taxonomy" id="49168"/>
    <lineage>
        <taxon>Eukaryota</taxon>
        <taxon>Viridiplantae</taxon>
        <taxon>Streptophyta</taxon>
        <taxon>Embryophyta</taxon>
        <taxon>Tracheophyta</taxon>
        <taxon>Spermatophyta</taxon>
        <taxon>Magnoliopsida</taxon>
        <taxon>eudicotyledons</taxon>
        <taxon>Gunneridae</taxon>
        <taxon>Pentapetalae</taxon>
        <taxon>asterids</taxon>
        <taxon>Ericales</taxon>
        <taxon>Ericaceae</taxon>
        <taxon>Ericoideae</taxon>
        <taxon>Rhodoreae</taxon>
        <taxon>Rhododendron</taxon>
    </lineage>
</organism>
<gene>
    <name evidence="1" type="ORF">RHMOL_Rhmol11G0110900</name>
</gene>
<sequence>MGVVETEVRFPNIQATVTNCFPKDWLWTDNFTNGPVARILLGWDKEVFSVHLEFNSEQMLVVKVELCQGNKSFLLSVVYGHNSIIDRRVLWQDLRRGGAGDNKSKLDRVLSNIDWLDSFPHAEAVFFPGISDHCLISVAMVLPLGGRKPFKFFNFWLQHPQFQQILVSSWNEGVDGTPMYVLTTKLKRLKGVLKSMNLKCYSNISRKVAEARKKLLFTQSLLFATPFDAILCQQEKELVGKYVELRTAEESFMRQRSRIKWLALGDQNTRFFHQKVCARRAKNTILSLNDANGNRIEDPEAIKTLIIDYYTRLLGTAHEGRVDATNQLQNGITTRISDPDQLMLIKPVTDEEIKKALWSINGDKAPGPDGYNSMFYQKNWEVVGPSLIAAVSSFFKSRFLLKEWNTTAISLIPKVSAPLTAKDFKPISCCNVTLKCVTKVLANRLQTLLPHIINKSQSAFVKGRSIIDNVLLNQELVQGYHRDNDVPRCALKLDLMKAYDSVDWSFLFDTMKVLGFPNLYIHWVHQCVTTVRYSVVINGSLEGFFQGQRGLRQGDPISPYLFLIVVEAVSALLQHRISLGQFTYHPKCREINLHHLVFADDLFVLCGATGPSFSLLNQLLKDFHAYSGLQPNMAKSSVFFAGVSEEIKGSLKDILPIPEASLPVKYLGVPFISARLKAADCLVLKEKILRRLHGWSHMQLTYGERAQLIQFVLFSIQVYWSSIFIIPSKTVKEIESTLMAFLWSGFDLNHKAAKVKWEHVCCPKEEGGLGFRRIKEWNKAATMQHLWALSMKADTLWVKWVHTYIIKDHNIWAMEVPSDASWTIRKVFGIREGLSYGMTIGIPWDLYTSDLVKRWSLIWGDPFKLRFLPLFTKEIDDGLESAIGSFKR</sequence>
<proteinExistence type="predicted"/>
<protein>
    <submittedName>
        <fullName evidence="1">Uncharacterized protein</fullName>
    </submittedName>
</protein>
<evidence type="ECO:0000313" key="1">
    <source>
        <dbReference type="EMBL" id="KAI8531099.1"/>
    </source>
</evidence>
<comment type="caution">
    <text evidence="1">The sequence shown here is derived from an EMBL/GenBank/DDBJ whole genome shotgun (WGS) entry which is preliminary data.</text>
</comment>
<dbReference type="EMBL" id="CM046398">
    <property type="protein sequence ID" value="KAI8531099.1"/>
    <property type="molecule type" value="Genomic_DNA"/>
</dbReference>
<reference evidence="1" key="1">
    <citation type="submission" date="2022-02" db="EMBL/GenBank/DDBJ databases">
        <title>Plant Genome Project.</title>
        <authorList>
            <person name="Zhang R.-G."/>
        </authorList>
    </citation>
    <scope>NUCLEOTIDE SEQUENCE</scope>
    <source>
        <strain evidence="1">AT1</strain>
    </source>
</reference>
<name>A0ACC0LRZ0_RHOML</name>